<keyword evidence="3" id="KW-0326">Glycosidase</keyword>
<evidence type="ECO:0000256" key="3">
    <source>
        <dbReference type="ARBA" id="ARBA00023295"/>
    </source>
</evidence>
<evidence type="ECO:0000256" key="2">
    <source>
        <dbReference type="ARBA" id="ARBA00022801"/>
    </source>
</evidence>
<dbReference type="GO" id="GO:0005987">
    <property type="term" value="P:sucrose catabolic process"/>
    <property type="evidence" value="ECO:0007669"/>
    <property type="project" value="TreeGrafter"/>
</dbReference>
<dbReference type="Gene3D" id="3.90.400.10">
    <property type="entry name" value="Oligo-1,6-glucosidase, Domain 2"/>
    <property type="match status" value="1"/>
</dbReference>
<dbReference type="EMBL" id="LJBN01000090">
    <property type="protein sequence ID" value="OOQ90338.1"/>
    <property type="molecule type" value="Genomic_DNA"/>
</dbReference>
<dbReference type="SUPFAM" id="SSF51011">
    <property type="entry name" value="Glycosyl hydrolase domain"/>
    <property type="match status" value="1"/>
</dbReference>
<feature type="domain" description="Glycosyl hydrolase family 13 catalytic" evidence="5">
    <location>
        <begin position="25"/>
        <end position="437"/>
    </location>
</feature>
<organism evidence="6 7">
    <name type="scientific">Penicillium brasilianum</name>
    <dbReference type="NCBI Taxonomy" id="104259"/>
    <lineage>
        <taxon>Eukaryota</taxon>
        <taxon>Fungi</taxon>
        <taxon>Dikarya</taxon>
        <taxon>Ascomycota</taxon>
        <taxon>Pezizomycotina</taxon>
        <taxon>Eurotiomycetes</taxon>
        <taxon>Eurotiomycetidae</taxon>
        <taxon>Eurotiales</taxon>
        <taxon>Aspergillaceae</taxon>
        <taxon>Penicillium</taxon>
    </lineage>
</organism>
<dbReference type="InterPro" id="IPR006047">
    <property type="entry name" value="GH13_cat_dom"/>
</dbReference>
<dbReference type="InterPro" id="IPR017853">
    <property type="entry name" value="GH"/>
</dbReference>
<dbReference type="SUPFAM" id="SSF51445">
    <property type="entry name" value="(Trans)glycosidases"/>
    <property type="match status" value="1"/>
</dbReference>
<evidence type="ECO:0000313" key="6">
    <source>
        <dbReference type="EMBL" id="OOQ90338.1"/>
    </source>
</evidence>
<evidence type="ECO:0000313" key="7">
    <source>
        <dbReference type="Proteomes" id="UP000190744"/>
    </source>
</evidence>
<dbReference type="Pfam" id="PF00128">
    <property type="entry name" value="Alpha-amylase"/>
    <property type="match status" value="1"/>
</dbReference>
<dbReference type="InterPro" id="IPR056300">
    <property type="entry name" value="SusG-like_C"/>
</dbReference>
<proteinExistence type="inferred from homology"/>
<keyword evidence="4" id="KW-0462">Maltose metabolism</keyword>
<dbReference type="PANTHER" id="PTHR10357">
    <property type="entry name" value="ALPHA-AMYLASE FAMILY MEMBER"/>
    <property type="match status" value="1"/>
</dbReference>
<dbReference type="SMART" id="SM00642">
    <property type="entry name" value="Aamy"/>
    <property type="match status" value="1"/>
</dbReference>
<dbReference type="GO" id="GO:0004575">
    <property type="term" value="F:sucrose alpha-glucosidase activity"/>
    <property type="evidence" value="ECO:0007669"/>
    <property type="project" value="TreeGrafter"/>
</dbReference>
<dbReference type="InterPro" id="IPR045857">
    <property type="entry name" value="O16G_dom_2"/>
</dbReference>
<dbReference type="Pfam" id="PF23915">
    <property type="entry name" value="SusG_C"/>
    <property type="match status" value="1"/>
</dbReference>
<accession>A0A1S9RZE3</accession>
<comment type="caution">
    <text evidence="6">The sequence shown here is derived from an EMBL/GenBank/DDBJ whole genome shotgun (WGS) entry which is preliminary data.</text>
</comment>
<evidence type="ECO:0000256" key="1">
    <source>
        <dbReference type="ARBA" id="ARBA00008061"/>
    </source>
</evidence>
<gene>
    <name evidence="6" type="primary">mal1</name>
    <name evidence="6" type="ORF">PEBR_06427</name>
</gene>
<dbReference type="NCBIfam" id="NF008183">
    <property type="entry name" value="PRK10933.1"/>
    <property type="match status" value="1"/>
</dbReference>
<dbReference type="FunFam" id="3.20.20.80:FF:000064">
    <property type="entry name" value="Oligo-1,6-glucosidase"/>
    <property type="match status" value="1"/>
</dbReference>
<dbReference type="InterPro" id="IPR013780">
    <property type="entry name" value="Glyco_hydro_b"/>
</dbReference>
<dbReference type="FunFam" id="2.60.40.1180:FF:000007">
    <property type="entry name" value="Sucrose isomerase"/>
    <property type="match status" value="1"/>
</dbReference>
<dbReference type="GO" id="GO:0004556">
    <property type="term" value="F:alpha-amylase activity"/>
    <property type="evidence" value="ECO:0007669"/>
    <property type="project" value="TreeGrafter"/>
</dbReference>
<dbReference type="FunFam" id="3.90.400.10:FF:000003">
    <property type="entry name" value="Probable alpha-glucosidase (Maltase)"/>
    <property type="match status" value="1"/>
</dbReference>
<dbReference type="GO" id="GO:0000025">
    <property type="term" value="P:maltose catabolic process"/>
    <property type="evidence" value="ECO:0007669"/>
    <property type="project" value="TreeGrafter"/>
</dbReference>
<reference evidence="7" key="1">
    <citation type="submission" date="2015-09" db="EMBL/GenBank/DDBJ databases">
        <authorList>
            <person name="Fill T.P."/>
            <person name="Baretta J.F."/>
            <person name="de Almeida L.G."/>
            <person name="Rocha M."/>
            <person name="de Souza D.H."/>
            <person name="Malavazi I."/>
            <person name="Cerdeira L.T."/>
            <person name="Hong H."/>
            <person name="Samborskyy M."/>
            <person name="de Vasconcelos A.T."/>
            <person name="Leadlay P."/>
            <person name="Rodrigues-Filho E."/>
        </authorList>
    </citation>
    <scope>NUCLEOTIDE SEQUENCE [LARGE SCALE GENOMIC DNA]</scope>
    <source>
        <strain evidence="7">LaBioMMi 136</strain>
    </source>
</reference>
<dbReference type="Gene3D" id="2.60.40.1180">
    <property type="entry name" value="Golgi alpha-mannosidase II"/>
    <property type="match status" value="1"/>
</dbReference>
<dbReference type="CDD" id="cd11333">
    <property type="entry name" value="AmyAc_SI_OligoGlu_DGase"/>
    <property type="match status" value="1"/>
</dbReference>
<dbReference type="PANTHER" id="PTHR10357:SF232">
    <property type="entry name" value="GLYCOSYL HYDROLASE FAMILY 13 CATALYTIC DOMAIN-CONTAINING PROTEIN"/>
    <property type="match status" value="1"/>
</dbReference>
<dbReference type="Gene3D" id="3.20.20.80">
    <property type="entry name" value="Glycosidases"/>
    <property type="match status" value="1"/>
</dbReference>
<dbReference type="GO" id="GO:0033934">
    <property type="term" value="F:glucan 1,4-alpha-maltotriohydrolase activity"/>
    <property type="evidence" value="ECO:0007669"/>
    <property type="project" value="TreeGrafter"/>
</dbReference>
<evidence type="ECO:0000259" key="5">
    <source>
        <dbReference type="SMART" id="SM00642"/>
    </source>
</evidence>
<protein>
    <submittedName>
        <fullName evidence="6">Alpha-glucosidase</fullName>
    </submittedName>
</protein>
<dbReference type="AlphaFoldDB" id="A0A1S9RZE3"/>
<keyword evidence="2" id="KW-0378">Hydrolase</keyword>
<sequence length="578" mass="67247">MSPHQVQDLLNEARRASWKEASVYQIWPASFKDSTGSGTGDLKGVISKVDYLKKLGIDVVWLSPIFESPQVDMGYDISNYRVIDPRYGSIEDVDVLRDRLHERGMKLIMDLVMNHTSDQHEWFKQSRSSRKNKYRDWYIWKPARFDTQGNRQPPNNWQSHFQGSTWEWDECTGEYYLHLYGKEQPDLNWENPAVRNEVHETMRFWLDRGIDGFRFDVINFVSKGTEFPDSSSDFFPGSEFYAAGPRLHEYLQELGSILQEYDAFSVGEMPCVHDTKEIIKSVQEDRGEFNMIFHFELMDIDHGADGKFFPGQWSLPDLKRTVNKWQQFMYQNNGWNALYMENHDQPRAVSRFANDSPEHRIQSAKMIAVFLALQAGTPFVYQGQELGMHNVPAAWPMEEYQDIDCLNHWRLKGQDADDETRKMFRQEYQKKSRDNARTPVQWDSSKHAGFTSAEKPWMAVNPNYSIINAAAQLDDPRSVFNCWRSVLETRKRYKDIVVYGRFDLVDENNEKIFAYSRTAPEGRVLVVCNFSAETVKWVGVPASVQEVIMTTTGRSREALRGAQVQLEPFEAIAMLVTE</sequence>
<dbReference type="GO" id="GO:0004574">
    <property type="term" value="F:oligo-1,6-glucosidase activity"/>
    <property type="evidence" value="ECO:0007669"/>
    <property type="project" value="TreeGrafter"/>
</dbReference>
<dbReference type="Proteomes" id="UP000190744">
    <property type="component" value="Unassembled WGS sequence"/>
</dbReference>
<evidence type="ECO:0000256" key="4">
    <source>
        <dbReference type="ARBA" id="ARBA00026248"/>
    </source>
</evidence>
<comment type="similarity">
    <text evidence="1">Belongs to the glycosyl hydrolase 13 family.</text>
</comment>
<name>A0A1S9RZE3_PENBI</name>